<keyword evidence="8" id="KW-1185">Reference proteome</keyword>
<dbReference type="EMBL" id="JAPDFW010000057">
    <property type="protein sequence ID" value="KAJ5077737.1"/>
    <property type="molecule type" value="Genomic_DNA"/>
</dbReference>
<keyword evidence="4 5" id="KW-0472">Membrane</keyword>
<dbReference type="Pfam" id="PF11970">
    <property type="entry name" value="GPR_Gpa2_C"/>
    <property type="match status" value="1"/>
</dbReference>
<gene>
    <name evidence="7" type="ORF">M0811_05836</name>
</gene>
<name>A0A9Q0LRM8_ANAIG</name>
<dbReference type="Proteomes" id="UP001149090">
    <property type="component" value="Unassembled WGS sequence"/>
</dbReference>
<evidence type="ECO:0000313" key="8">
    <source>
        <dbReference type="Proteomes" id="UP001149090"/>
    </source>
</evidence>
<evidence type="ECO:0000256" key="2">
    <source>
        <dbReference type="ARBA" id="ARBA00022692"/>
    </source>
</evidence>
<keyword evidence="2 5" id="KW-0812">Transmembrane</keyword>
<evidence type="ECO:0000313" key="7">
    <source>
        <dbReference type="EMBL" id="KAJ5077737.1"/>
    </source>
</evidence>
<accession>A0A9Q0LRM8</accession>
<dbReference type="AlphaFoldDB" id="A0A9Q0LRM8"/>
<dbReference type="PANTHER" id="PTHR23112">
    <property type="entry name" value="G PROTEIN-COUPLED RECEPTOR 157-RELATED"/>
    <property type="match status" value="1"/>
</dbReference>
<dbReference type="InterPro" id="IPR017981">
    <property type="entry name" value="GPCR_2-like_7TM"/>
</dbReference>
<evidence type="ECO:0000256" key="4">
    <source>
        <dbReference type="ARBA" id="ARBA00023136"/>
    </source>
</evidence>
<evidence type="ECO:0000256" key="1">
    <source>
        <dbReference type="ARBA" id="ARBA00004141"/>
    </source>
</evidence>
<feature type="transmembrane region" description="Helical" evidence="5">
    <location>
        <begin position="237"/>
        <end position="258"/>
    </location>
</feature>
<dbReference type="GO" id="GO:0007189">
    <property type="term" value="P:adenylate cyclase-activating G protein-coupled receptor signaling pathway"/>
    <property type="evidence" value="ECO:0007669"/>
    <property type="project" value="TreeGrafter"/>
</dbReference>
<feature type="domain" description="G-protein coupled receptors family 2 profile 2" evidence="6">
    <location>
        <begin position="6"/>
        <end position="258"/>
    </location>
</feature>
<evidence type="ECO:0000256" key="5">
    <source>
        <dbReference type="SAM" id="Phobius"/>
    </source>
</evidence>
<organism evidence="7 8">
    <name type="scientific">Anaeramoeba ignava</name>
    <name type="common">Anaerobic marine amoeba</name>
    <dbReference type="NCBI Taxonomy" id="1746090"/>
    <lineage>
        <taxon>Eukaryota</taxon>
        <taxon>Metamonada</taxon>
        <taxon>Anaeramoebidae</taxon>
        <taxon>Anaeramoeba</taxon>
    </lineage>
</organism>
<dbReference type="GO" id="GO:0007166">
    <property type="term" value="P:cell surface receptor signaling pathway"/>
    <property type="evidence" value="ECO:0007669"/>
    <property type="project" value="InterPro"/>
</dbReference>
<feature type="transmembrane region" description="Helical" evidence="5">
    <location>
        <begin position="6"/>
        <end position="29"/>
    </location>
</feature>
<dbReference type="GO" id="GO:0004930">
    <property type="term" value="F:G protein-coupled receptor activity"/>
    <property type="evidence" value="ECO:0007669"/>
    <property type="project" value="TreeGrafter"/>
</dbReference>
<reference evidence="7" key="1">
    <citation type="submission" date="2022-10" db="EMBL/GenBank/DDBJ databases">
        <title>Novel sulphate-reducing endosymbionts in the free-living metamonad Anaeramoeba.</title>
        <authorList>
            <person name="Jerlstrom-Hultqvist J."/>
            <person name="Cepicka I."/>
            <person name="Gallot-Lavallee L."/>
            <person name="Salas-Leiva D."/>
            <person name="Curtis B.A."/>
            <person name="Zahonova K."/>
            <person name="Pipaliya S."/>
            <person name="Dacks J."/>
            <person name="Roger A.J."/>
        </authorList>
    </citation>
    <scope>NUCLEOTIDE SEQUENCE</scope>
    <source>
        <strain evidence="7">BMAN</strain>
    </source>
</reference>
<protein>
    <submittedName>
        <fullName evidence="7">G protein-coupled receptor</fullName>
    </submittedName>
</protein>
<dbReference type="InterPro" id="IPR022596">
    <property type="entry name" value="GPR1/2/3_C"/>
</dbReference>
<dbReference type="SUPFAM" id="SSF81321">
    <property type="entry name" value="Family A G protein-coupled receptor-like"/>
    <property type="match status" value="1"/>
</dbReference>
<comment type="caution">
    <text evidence="7">The sequence shown here is derived from an EMBL/GenBank/DDBJ whole genome shotgun (WGS) entry which is preliminary data.</text>
</comment>
<keyword evidence="3 5" id="KW-1133">Transmembrane helix</keyword>
<feature type="transmembrane region" description="Helical" evidence="5">
    <location>
        <begin position="71"/>
        <end position="94"/>
    </location>
</feature>
<dbReference type="PANTHER" id="PTHR23112:SF0">
    <property type="entry name" value="TRANSMEMBRANE PROTEIN 116"/>
    <property type="match status" value="1"/>
</dbReference>
<comment type="subcellular location">
    <subcellularLocation>
        <location evidence="1">Membrane</location>
        <topology evidence="1">Multi-pass membrane protein</topology>
    </subcellularLocation>
</comment>
<feature type="transmembrane region" description="Helical" evidence="5">
    <location>
        <begin position="110"/>
        <end position="129"/>
    </location>
</feature>
<dbReference type="PROSITE" id="PS50261">
    <property type="entry name" value="G_PROTEIN_RECEP_F2_4"/>
    <property type="match status" value="1"/>
</dbReference>
<dbReference type="GO" id="GO:0005886">
    <property type="term" value="C:plasma membrane"/>
    <property type="evidence" value="ECO:0007669"/>
    <property type="project" value="TreeGrafter"/>
</dbReference>
<feature type="transmembrane region" description="Helical" evidence="5">
    <location>
        <begin position="198"/>
        <end position="217"/>
    </location>
</feature>
<evidence type="ECO:0000256" key="3">
    <source>
        <dbReference type="ARBA" id="ARBA00022989"/>
    </source>
</evidence>
<dbReference type="OrthoDB" id="100006at2759"/>
<proteinExistence type="predicted"/>
<feature type="transmembrane region" description="Helical" evidence="5">
    <location>
        <begin position="41"/>
        <end position="59"/>
    </location>
</feature>
<feature type="transmembrane region" description="Helical" evidence="5">
    <location>
        <begin position="149"/>
        <end position="168"/>
    </location>
</feature>
<evidence type="ECO:0000259" key="6">
    <source>
        <dbReference type="PROSITE" id="PS50261"/>
    </source>
</evidence>
<sequence>MTVKAESVIAIISGSFGMTGSIGIMLVHLLYPSLRNLFRKLIVILSIYDFLLSLAYMINGPQNSVVCRIQVIWESAMMIATPCWTTVVSLVTYLKIRNYQDSQVDKIQKILHFVTAIFYLVIFIIWSIYAETDTKDTHWCFTKQRSLLMTLYLIWWFFLLVMIILYILSTIKIRKAYKSLASVNSVLEKLRRKEKIKVQLRMTLIPIIYILIAIPSSVKRAKEVFFLNNTDFITLDIFQAIFDPSQGIFDCILFVFMVKDVRTKIKDSFKKIFCNKKYSEDPTTLLLSSMNSQPSLHSDQEDNFQSSDN</sequence>
<dbReference type="Gene3D" id="1.20.1070.10">
    <property type="entry name" value="Rhodopsin 7-helix transmembrane proteins"/>
    <property type="match status" value="1"/>
</dbReference>
<keyword evidence="7" id="KW-0675">Receptor</keyword>